<evidence type="ECO:0000256" key="3">
    <source>
        <dbReference type="ARBA" id="ARBA00022946"/>
    </source>
</evidence>
<dbReference type="PANTHER" id="PTHR39150">
    <property type="entry name" value="54S RIBOSOMAL PROTEIN L28, MITOCHONDRIAL"/>
    <property type="match status" value="1"/>
</dbReference>
<evidence type="ECO:0000313" key="10">
    <source>
        <dbReference type="Proteomes" id="UP001385951"/>
    </source>
</evidence>
<evidence type="ECO:0000256" key="8">
    <source>
        <dbReference type="SAM" id="MobiDB-lite"/>
    </source>
</evidence>
<keyword evidence="3" id="KW-0809">Transit peptide</keyword>
<name>A0AAW0FZE1_9APHY</name>
<dbReference type="PANTHER" id="PTHR39150:SF1">
    <property type="entry name" value="LARGE RIBOSOMAL SUBUNIT PROTEIN ML40"/>
    <property type="match status" value="1"/>
</dbReference>
<reference evidence="9 10" key="1">
    <citation type="submission" date="2022-09" db="EMBL/GenBank/DDBJ databases">
        <authorList>
            <person name="Palmer J.M."/>
        </authorList>
    </citation>
    <scope>NUCLEOTIDE SEQUENCE [LARGE SCALE GENOMIC DNA]</scope>
    <source>
        <strain evidence="9 10">DSM 7382</strain>
    </source>
</reference>
<dbReference type="Proteomes" id="UP001385951">
    <property type="component" value="Unassembled WGS sequence"/>
</dbReference>
<dbReference type="GO" id="GO:1990904">
    <property type="term" value="C:ribonucleoprotein complex"/>
    <property type="evidence" value="ECO:0007669"/>
    <property type="project" value="UniProtKB-KW"/>
</dbReference>
<proteinExistence type="inferred from homology"/>
<evidence type="ECO:0000256" key="7">
    <source>
        <dbReference type="ARBA" id="ARBA00035192"/>
    </source>
</evidence>
<comment type="subcellular location">
    <subcellularLocation>
        <location evidence="1">Mitochondrion</location>
    </subcellularLocation>
</comment>
<gene>
    <name evidence="9" type="ORF">QCA50_010180</name>
</gene>
<feature type="region of interest" description="Disordered" evidence="8">
    <location>
        <begin position="157"/>
        <end position="193"/>
    </location>
</feature>
<dbReference type="EMBL" id="JASBNA010000016">
    <property type="protein sequence ID" value="KAK7686580.1"/>
    <property type="molecule type" value="Genomic_DNA"/>
</dbReference>
<evidence type="ECO:0000313" key="9">
    <source>
        <dbReference type="EMBL" id="KAK7686580.1"/>
    </source>
</evidence>
<accession>A0AAW0FZE1</accession>
<dbReference type="GO" id="GO:0005840">
    <property type="term" value="C:ribosome"/>
    <property type="evidence" value="ECO:0007669"/>
    <property type="project" value="UniProtKB-KW"/>
</dbReference>
<dbReference type="GO" id="GO:0005739">
    <property type="term" value="C:mitochondrion"/>
    <property type="evidence" value="ECO:0007669"/>
    <property type="project" value="UniProtKB-SubCell"/>
</dbReference>
<dbReference type="GO" id="GO:0003735">
    <property type="term" value="F:structural constituent of ribosome"/>
    <property type="evidence" value="ECO:0007669"/>
    <property type="project" value="InterPro"/>
</dbReference>
<evidence type="ECO:0000256" key="6">
    <source>
        <dbReference type="ARBA" id="ARBA00023274"/>
    </source>
</evidence>
<organism evidence="9 10">
    <name type="scientific">Cerrena zonata</name>
    <dbReference type="NCBI Taxonomy" id="2478898"/>
    <lineage>
        <taxon>Eukaryota</taxon>
        <taxon>Fungi</taxon>
        <taxon>Dikarya</taxon>
        <taxon>Basidiomycota</taxon>
        <taxon>Agaricomycotina</taxon>
        <taxon>Agaricomycetes</taxon>
        <taxon>Polyporales</taxon>
        <taxon>Cerrenaceae</taxon>
        <taxon>Cerrena</taxon>
    </lineage>
</organism>
<dbReference type="InterPro" id="IPR042831">
    <property type="entry name" value="Ribosomal_mL40_fung"/>
</dbReference>
<keyword evidence="10" id="KW-1185">Reference proteome</keyword>
<keyword evidence="6" id="KW-0687">Ribonucleoprotein</keyword>
<dbReference type="AlphaFoldDB" id="A0AAW0FZE1"/>
<comment type="caution">
    <text evidence="9">The sequence shown here is derived from an EMBL/GenBank/DDBJ whole genome shotgun (WGS) entry which is preliminary data.</text>
</comment>
<protein>
    <recommendedName>
        <fullName evidence="7">Large ribosomal subunit protein mL40</fullName>
    </recommendedName>
</protein>
<keyword evidence="5" id="KW-0496">Mitochondrion</keyword>
<evidence type="ECO:0000256" key="4">
    <source>
        <dbReference type="ARBA" id="ARBA00022980"/>
    </source>
</evidence>
<evidence type="ECO:0000256" key="2">
    <source>
        <dbReference type="ARBA" id="ARBA00009360"/>
    </source>
</evidence>
<evidence type="ECO:0000256" key="5">
    <source>
        <dbReference type="ARBA" id="ARBA00023128"/>
    </source>
</evidence>
<dbReference type="Gene3D" id="6.10.250.3440">
    <property type="match status" value="1"/>
</dbReference>
<dbReference type="Pfam" id="PF09812">
    <property type="entry name" value="MRP-L28"/>
    <property type="match status" value="1"/>
</dbReference>
<comment type="similarity">
    <text evidence="2">Belongs to the mitochondrion-specific ribosomal protein mL40 family.</text>
</comment>
<dbReference type="GO" id="GO:0032543">
    <property type="term" value="P:mitochondrial translation"/>
    <property type="evidence" value="ECO:0007669"/>
    <property type="project" value="InterPro"/>
</dbReference>
<dbReference type="InterPro" id="IPR019192">
    <property type="entry name" value="Ribosomal_mL40"/>
</dbReference>
<keyword evidence="4" id="KW-0689">Ribosomal protein</keyword>
<evidence type="ECO:0000256" key="1">
    <source>
        <dbReference type="ARBA" id="ARBA00004173"/>
    </source>
</evidence>
<sequence length="193" mass="22587">MASTFLSLRKTRIPFRIGQTSVRHAAAEHSGNDIRKDLIRRILYPTNIRNGPSPTGTWLPDVGRRLQRAIPSVQAHETIERAWLLHQRHIRRRRMAEAEKKFQCMHSAMEKLRELSPKLYEEANKDEDPRARSPEETEIWKSLKKSERRAFDSRIRGLFPREMRTPTETPPTGGWNYDYQPILRKSTTENSSA</sequence>